<keyword evidence="1" id="KW-1133">Transmembrane helix</keyword>
<protein>
    <submittedName>
        <fullName evidence="2">Uncharacterized protein</fullName>
    </submittedName>
</protein>
<gene>
    <name evidence="2" type="ORF">SAMN05444716_107118</name>
</gene>
<evidence type="ECO:0000313" key="2">
    <source>
        <dbReference type="EMBL" id="SFT09264.1"/>
    </source>
</evidence>
<dbReference type="PROSITE" id="PS51257">
    <property type="entry name" value="PROKAR_LIPOPROTEIN"/>
    <property type="match status" value="1"/>
</dbReference>
<keyword evidence="3" id="KW-1185">Reference proteome</keyword>
<feature type="transmembrane region" description="Helical" evidence="1">
    <location>
        <begin position="59"/>
        <end position="79"/>
    </location>
</feature>
<name>A0A1I6V6L7_9ACTN</name>
<sequence>MTVSRIAFPVLAGLAFTVLGCCIVFNVAGLADRINAGRHRNLPGHSPLRFLANVKIQGGVWMLLGSGLVTACFLAYAGVLELAG</sequence>
<feature type="transmembrane region" description="Helical" evidence="1">
    <location>
        <begin position="6"/>
        <end position="31"/>
    </location>
</feature>
<reference evidence="3" key="1">
    <citation type="submission" date="2016-10" db="EMBL/GenBank/DDBJ databases">
        <authorList>
            <person name="Varghese N."/>
            <person name="Submissions S."/>
        </authorList>
    </citation>
    <scope>NUCLEOTIDE SEQUENCE [LARGE SCALE GENOMIC DNA]</scope>
    <source>
        <strain evidence="3">CGMCC 4.7047</strain>
    </source>
</reference>
<organism evidence="2 3">
    <name type="scientific">Streptomyces harbinensis</name>
    <dbReference type="NCBI Taxonomy" id="1176198"/>
    <lineage>
        <taxon>Bacteria</taxon>
        <taxon>Bacillati</taxon>
        <taxon>Actinomycetota</taxon>
        <taxon>Actinomycetes</taxon>
        <taxon>Kitasatosporales</taxon>
        <taxon>Streptomycetaceae</taxon>
        <taxon>Streptomyces</taxon>
    </lineage>
</organism>
<keyword evidence="1" id="KW-0472">Membrane</keyword>
<dbReference type="STRING" id="1176198.SAMN05444716_107118"/>
<dbReference type="AlphaFoldDB" id="A0A1I6V6L7"/>
<accession>A0A1I6V6L7</accession>
<evidence type="ECO:0000256" key="1">
    <source>
        <dbReference type="SAM" id="Phobius"/>
    </source>
</evidence>
<evidence type="ECO:0000313" key="3">
    <source>
        <dbReference type="Proteomes" id="UP000198873"/>
    </source>
</evidence>
<dbReference type="Proteomes" id="UP000198873">
    <property type="component" value="Unassembled WGS sequence"/>
</dbReference>
<keyword evidence="1" id="KW-0812">Transmembrane</keyword>
<dbReference type="RefSeq" id="WP_139275209.1">
    <property type="nucleotide sequence ID" value="NZ_FPAB01000007.1"/>
</dbReference>
<dbReference type="EMBL" id="FPAB01000007">
    <property type="protein sequence ID" value="SFT09264.1"/>
    <property type="molecule type" value="Genomic_DNA"/>
</dbReference>
<proteinExistence type="predicted"/>